<feature type="signal peptide" evidence="1">
    <location>
        <begin position="1"/>
        <end position="18"/>
    </location>
</feature>
<dbReference type="EMBL" id="VTPC01008222">
    <property type="protein sequence ID" value="KAF2893139.1"/>
    <property type="molecule type" value="Genomic_DNA"/>
</dbReference>
<keyword evidence="1" id="KW-0732">Signal</keyword>
<feature type="chain" id="PRO_5035435159" evidence="1">
    <location>
        <begin position="19"/>
        <end position="102"/>
    </location>
</feature>
<name>A0A8K0CT56_IGNLU</name>
<accession>A0A8K0CT56</accession>
<keyword evidence="3" id="KW-1185">Reference proteome</keyword>
<evidence type="ECO:0000313" key="2">
    <source>
        <dbReference type="EMBL" id="KAF2893139.1"/>
    </source>
</evidence>
<comment type="caution">
    <text evidence="2">The sequence shown here is derived from an EMBL/GenBank/DDBJ whole genome shotgun (WGS) entry which is preliminary data.</text>
</comment>
<proteinExistence type="predicted"/>
<protein>
    <submittedName>
        <fullName evidence="2">Uncharacterized protein</fullName>
    </submittedName>
</protein>
<organism evidence="2 3">
    <name type="scientific">Ignelater luminosus</name>
    <name type="common">Cucubano</name>
    <name type="synonym">Pyrophorus luminosus</name>
    <dbReference type="NCBI Taxonomy" id="2038154"/>
    <lineage>
        <taxon>Eukaryota</taxon>
        <taxon>Metazoa</taxon>
        <taxon>Ecdysozoa</taxon>
        <taxon>Arthropoda</taxon>
        <taxon>Hexapoda</taxon>
        <taxon>Insecta</taxon>
        <taxon>Pterygota</taxon>
        <taxon>Neoptera</taxon>
        <taxon>Endopterygota</taxon>
        <taxon>Coleoptera</taxon>
        <taxon>Polyphaga</taxon>
        <taxon>Elateriformia</taxon>
        <taxon>Elateroidea</taxon>
        <taxon>Elateridae</taxon>
        <taxon>Agrypninae</taxon>
        <taxon>Pyrophorini</taxon>
        <taxon>Ignelater</taxon>
    </lineage>
</organism>
<dbReference type="Proteomes" id="UP000801492">
    <property type="component" value="Unassembled WGS sequence"/>
</dbReference>
<gene>
    <name evidence="2" type="ORF">ILUMI_13034</name>
</gene>
<reference evidence="2" key="1">
    <citation type="submission" date="2019-08" db="EMBL/GenBank/DDBJ databases">
        <title>The genome of the North American firefly Photinus pyralis.</title>
        <authorList>
            <consortium name="Photinus pyralis genome working group"/>
            <person name="Fallon T.R."/>
            <person name="Sander Lower S.E."/>
            <person name="Weng J.-K."/>
        </authorList>
    </citation>
    <scope>NUCLEOTIDE SEQUENCE</scope>
    <source>
        <strain evidence="2">TRF0915ILg1</strain>
        <tissue evidence="2">Whole body</tissue>
    </source>
</reference>
<evidence type="ECO:0000313" key="3">
    <source>
        <dbReference type="Proteomes" id="UP000801492"/>
    </source>
</evidence>
<dbReference type="AlphaFoldDB" id="A0A8K0CT56"/>
<sequence length="102" mass="12086">MNRVVVLLNFYLFCEILTDVTYETFKCTPGVYYEENKCHLCHCNNPSQQLMCEMWWCSDRDDPVYKHCEVGTAWSDGCEKCWCTREVKTICTINCGRIQDLY</sequence>
<evidence type="ECO:0000256" key="1">
    <source>
        <dbReference type="SAM" id="SignalP"/>
    </source>
</evidence>